<dbReference type="InterPro" id="IPR050976">
    <property type="entry name" value="Snaclec"/>
</dbReference>
<dbReference type="EMBL" id="BTRK01000005">
    <property type="protein sequence ID" value="GMR51200.1"/>
    <property type="molecule type" value="Genomic_DNA"/>
</dbReference>
<dbReference type="PROSITE" id="PS00615">
    <property type="entry name" value="C_TYPE_LECTIN_1"/>
    <property type="match status" value="1"/>
</dbReference>
<dbReference type="InterPro" id="IPR016187">
    <property type="entry name" value="CTDL_fold"/>
</dbReference>
<evidence type="ECO:0000256" key="1">
    <source>
        <dbReference type="ARBA" id="ARBA00023157"/>
    </source>
</evidence>
<keyword evidence="4" id="KW-1185">Reference proteome</keyword>
<keyword evidence="1" id="KW-1015">Disulfide bond</keyword>
<dbReference type="Proteomes" id="UP001328107">
    <property type="component" value="Unassembled WGS sequence"/>
</dbReference>
<comment type="caution">
    <text evidence="3">The sequence shown here is derived from an EMBL/GenBank/DDBJ whole genome shotgun (WGS) entry which is preliminary data.</text>
</comment>
<evidence type="ECO:0000259" key="2">
    <source>
        <dbReference type="PROSITE" id="PS50041"/>
    </source>
</evidence>
<protein>
    <recommendedName>
        <fullName evidence="2">C-type lectin domain-containing protein</fullName>
    </recommendedName>
</protein>
<reference evidence="4" key="1">
    <citation type="submission" date="2022-10" db="EMBL/GenBank/DDBJ databases">
        <title>Genome assembly of Pristionchus species.</title>
        <authorList>
            <person name="Yoshida K."/>
            <person name="Sommer R.J."/>
        </authorList>
    </citation>
    <scope>NUCLEOTIDE SEQUENCE [LARGE SCALE GENOMIC DNA]</scope>
    <source>
        <strain evidence="4">RS5460</strain>
    </source>
</reference>
<dbReference type="InterPro" id="IPR001304">
    <property type="entry name" value="C-type_lectin-like"/>
</dbReference>
<organism evidence="3 4">
    <name type="scientific">Pristionchus mayeri</name>
    <dbReference type="NCBI Taxonomy" id="1317129"/>
    <lineage>
        <taxon>Eukaryota</taxon>
        <taxon>Metazoa</taxon>
        <taxon>Ecdysozoa</taxon>
        <taxon>Nematoda</taxon>
        <taxon>Chromadorea</taxon>
        <taxon>Rhabditida</taxon>
        <taxon>Rhabditina</taxon>
        <taxon>Diplogasteromorpha</taxon>
        <taxon>Diplogasteroidea</taxon>
        <taxon>Neodiplogasteridae</taxon>
        <taxon>Pristionchus</taxon>
    </lineage>
</organism>
<dbReference type="InterPro" id="IPR016186">
    <property type="entry name" value="C-type_lectin-like/link_sf"/>
</dbReference>
<feature type="non-terminal residue" evidence="3">
    <location>
        <position position="1"/>
    </location>
</feature>
<name>A0AAN5CVD2_9BILA</name>
<dbReference type="Pfam" id="PF00059">
    <property type="entry name" value="Lectin_C"/>
    <property type="match status" value="1"/>
</dbReference>
<evidence type="ECO:0000313" key="4">
    <source>
        <dbReference type="Proteomes" id="UP001328107"/>
    </source>
</evidence>
<sequence length="252" mass="28223">WTSHIFCTTQLQPPTGDGCDSFNDDTDDGICYQVRSNAQTWQDAQTTCRNLGATVASVHNAQENQFIRKAAVNQGAVNGVYLGATGTNNQYKWIDGTPWDYKNFFPGFPVSGHGDCLAMDTFSSSGEWMNMDCSSRMGVACTKKAEPRHECTAGPWKEGQVIYSPGYPYDASEPCDYFNFCRSLKESPSRGSSYRGHHLLRPPRYGGRYPRWKYRCQLDRGDFEPSLHYSVIELNEGVVAAEWRGKCARSDG</sequence>
<dbReference type="CDD" id="cd00037">
    <property type="entry name" value="CLECT"/>
    <property type="match status" value="1"/>
</dbReference>
<gene>
    <name evidence="3" type="ORF">PMAYCL1PPCAC_21395</name>
</gene>
<accession>A0AAN5CVD2</accession>
<proteinExistence type="predicted"/>
<dbReference type="InterPro" id="IPR018378">
    <property type="entry name" value="C-type_lectin_CS"/>
</dbReference>
<dbReference type="Gene3D" id="3.10.100.10">
    <property type="entry name" value="Mannose-Binding Protein A, subunit A"/>
    <property type="match status" value="1"/>
</dbReference>
<dbReference type="PROSITE" id="PS50041">
    <property type="entry name" value="C_TYPE_LECTIN_2"/>
    <property type="match status" value="1"/>
</dbReference>
<feature type="domain" description="C-type lectin" evidence="2">
    <location>
        <begin position="27"/>
        <end position="142"/>
    </location>
</feature>
<dbReference type="PANTHER" id="PTHR22991:SF40">
    <property type="entry name" value="PROTEIN CBG13490"/>
    <property type="match status" value="1"/>
</dbReference>
<dbReference type="SMART" id="SM00034">
    <property type="entry name" value="CLECT"/>
    <property type="match status" value="1"/>
</dbReference>
<dbReference type="AlphaFoldDB" id="A0AAN5CVD2"/>
<evidence type="ECO:0000313" key="3">
    <source>
        <dbReference type="EMBL" id="GMR51200.1"/>
    </source>
</evidence>
<dbReference type="SUPFAM" id="SSF56436">
    <property type="entry name" value="C-type lectin-like"/>
    <property type="match status" value="1"/>
</dbReference>
<dbReference type="PANTHER" id="PTHR22991">
    <property type="entry name" value="PROTEIN CBG13490"/>
    <property type="match status" value="1"/>
</dbReference>